<keyword evidence="2" id="KW-1185">Reference proteome</keyword>
<dbReference type="PANTHER" id="PTHR38365:SF1">
    <property type="entry name" value="C2 DOMAIN-CONTAINING PROTEIN"/>
    <property type="match status" value="1"/>
</dbReference>
<sequence>MKNRRRMFTRTKRIAIEKDYDIDLLLSIDHAEGLDNHSTYPFSNHPGLPCFVFWVHPDDKLATSRDVGSPDPGMEPEVVRMKVDNSRDCRLFVCLRCLGMDPPLRVNPGSSNGISLVGRAQIPLTELVK</sequence>
<protein>
    <submittedName>
        <fullName evidence="1">Uncharacterized protein</fullName>
    </submittedName>
</protein>
<gene>
    <name evidence="1" type="ORF">NC653_017039</name>
</gene>
<dbReference type="AlphaFoldDB" id="A0AAD6QPP5"/>
<dbReference type="Proteomes" id="UP001164929">
    <property type="component" value="Chromosome 6"/>
</dbReference>
<name>A0AAD6QPP5_9ROSI</name>
<accession>A0AAD6QPP5</accession>
<reference evidence="1" key="1">
    <citation type="journal article" date="2023" name="Mol. Ecol. Resour.">
        <title>Chromosome-level genome assembly of a triploid poplar Populus alba 'Berolinensis'.</title>
        <authorList>
            <person name="Chen S."/>
            <person name="Yu Y."/>
            <person name="Wang X."/>
            <person name="Wang S."/>
            <person name="Zhang T."/>
            <person name="Zhou Y."/>
            <person name="He R."/>
            <person name="Meng N."/>
            <person name="Wang Y."/>
            <person name="Liu W."/>
            <person name="Liu Z."/>
            <person name="Liu J."/>
            <person name="Guo Q."/>
            <person name="Huang H."/>
            <person name="Sederoff R.R."/>
            <person name="Wang G."/>
            <person name="Qu G."/>
            <person name="Chen S."/>
        </authorList>
    </citation>
    <scope>NUCLEOTIDE SEQUENCE</scope>
    <source>
        <strain evidence="1">SC-2020</strain>
    </source>
</reference>
<evidence type="ECO:0000313" key="1">
    <source>
        <dbReference type="EMBL" id="KAJ6994093.1"/>
    </source>
</evidence>
<dbReference type="EMBL" id="JAQIZT010000006">
    <property type="protein sequence ID" value="KAJ6994093.1"/>
    <property type="molecule type" value="Genomic_DNA"/>
</dbReference>
<dbReference type="PANTHER" id="PTHR38365">
    <property type="entry name" value="C2 DOMAIN-CONTAINING PROTEIN-RELATED"/>
    <property type="match status" value="1"/>
</dbReference>
<evidence type="ECO:0000313" key="2">
    <source>
        <dbReference type="Proteomes" id="UP001164929"/>
    </source>
</evidence>
<proteinExistence type="predicted"/>
<organism evidence="1 2">
    <name type="scientific">Populus alba x Populus x berolinensis</name>
    <dbReference type="NCBI Taxonomy" id="444605"/>
    <lineage>
        <taxon>Eukaryota</taxon>
        <taxon>Viridiplantae</taxon>
        <taxon>Streptophyta</taxon>
        <taxon>Embryophyta</taxon>
        <taxon>Tracheophyta</taxon>
        <taxon>Spermatophyta</taxon>
        <taxon>Magnoliopsida</taxon>
        <taxon>eudicotyledons</taxon>
        <taxon>Gunneridae</taxon>
        <taxon>Pentapetalae</taxon>
        <taxon>rosids</taxon>
        <taxon>fabids</taxon>
        <taxon>Malpighiales</taxon>
        <taxon>Salicaceae</taxon>
        <taxon>Saliceae</taxon>
        <taxon>Populus</taxon>
    </lineage>
</organism>
<comment type="caution">
    <text evidence="1">The sequence shown here is derived from an EMBL/GenBank/DDBJ whole genome shotgun (WGS) entry which is preliminary data.</text>
</comment>